<dbReference type="PATRIC" id="fig|29422.6.peg.1447"/>
<sequence length="373" mass="41771">MDTSRYLKTSLINLFFLFALLNSAAFAKPPIATQLQNILAKALANSLTPGAVLLVSSPQIGTITVTVGLADKKNHQLMQGTNNFRIASMSKTFLATTILKLVEENKLTLDAKIAHLLPDSIDINRLPNGKKVTVRQLLQMRSGIPDYVDYDAYSKLVGQMVGKKWTPQLCIEIVYNEKPHFAPDSSYEYSNTNYLLLQLIVEKLTGHSYAASIRQKILDPLHLKNTFIEIAESNVTNQLRTHGYQLEDQHLTDVTTLNDGLGMGDSGMISTVNDLNQFIQALLKEKIILSPTSLKEMLHMKDDYGLGIYGEEISGEWAQTHNGMSSGFQGQYYYFPKEQLTIILLTNYFDTDLIEKVIPKVFKSLTKGNQRTT</sequence>
<dbReference type="SUPFAM" id="SSF56601">
    <property type="entry name" value="beta-lactamase/transpeptidase-like"/>
    <property type="match status" value="1"/>
</dbReference>
<accession>A0A0W0SM66</accession>
<gene>
    <name evidence="3" type="ORF">Lbru_1366</name>
</gene>
<dbReference type="RefSeq" id="WP_058441448.1">
    <property type="nucleotide sequence ID" value="NZ_CAAAHU010000023.1"/>
</dbReference>
<keyword evidence="1" id="KW-0732">Signal</keyword>
<evidence type="ECO:0000256" key="1">
    <source>
        <dbReference type="SAM" id="SignalP"/>
    </source>
</evidence>
<dbReference type="Pfam" id="PF00144">
    <property type="entry name" value="Beta-lactamase"/>
    <property type="match status" value="1"/>
</dbReference>
<keyword evidence="3" id="KW-0378">Hydrolase</keyword>
<feature type="signal peptide" evidence="1">
    <location>
        <begin position="1"/>
        <end position="27"/>
    </location>
</feature>
<feature type="domain" description="Beta-lactamase-related" evidence="2">
    <location>
        <begin position="40"/>
        <end position="351"/>
    </location>
</feature>
<evidence type="ECO:0000313" key="4">
    <source>
        <dbReference type="Proteomes" id="UP000054742"/>
    </source>
</evidence>
<organism evidence="3 4">
    <name type="scientific">Legionella brunensis</name>
    <dbReference type="NCBI Taxonomy" id="29422"/>
    <lineage>
        <taxon>Bacteria</taxon>
        <taxon>Pseudomonadati</taxon>
        <taxon>Pseudomonadota</taxon>
        <taxon>Gammaproteobacteria</taxon>
        <taxon>Legionellales</taxon>
        <taxon>Legionellaceae</taxon>
        <taxon>Legionella</taxon>
    </lineage>
</organism>
<dbReference type="PANTHER" id="PTHR46825:SF7">
    <property type="entry name" value="D-ALANYL-D-ALANINE CARBOXYPEPTIDASE"/>
    <property type="match status" value="1"/>
</dbReference>
<evidence type="ECO:0000259" key="2">
    <source>
        <dbReference type="Pfam" id="PF00144"/>
    </source>
</evidence>
<keyword evidence="3" id="KW-0121">Carboxypeptidase</keyword>
<dbReference type="EMBL" id="LNXV01000009">
    <property type="protein sequence ID" value="KTC84498.1"/>
    <property type="molecule type" value="Genomic_DNA"/>
</dbReference>
<name>A0A0W0SM66_9GAMM</name>
<protein>
    <submittedName>
        <fullName evidence="3">Serine-type D-Ala-D-Ala carboxypeptidase</fullName>
    </submittedName>
</protein>
<proteinExistence type="predicted"/>
<keyword evidence="3" id="KW-0645">Protease</keyword>
<dbReference type="OrthoDB" id="9799367at2"/>
<dbReference type="InterPro" id="IPR050491">
    <property type="entry name" value="AmpC-like"/>
</dbReference>
<dbReference type="PANTHER" id="PTHR46825">
    <property type="entry name" value="D-ALANYL-D-ALANINE-CARBOXYPEPTIDASE/ENDOPEPTIDASE AMPH"/>
    <property type="match status" value="1"/>
</dbReference>
<dbReference type="AlphaFoldDB" id="A0A0W0SM66"/>
<dbReference type="Proteomes" id="UP000054742">
    <property type="component" value="Unassembled WGS sequence"/>
</dbReference>
<comment type="caution">
    <text evidence="3">The sequence shown here is derived from an EMBL/GenBank/DDBJ whole genome shotgun (WGS) entry which is preliminary data.</text>
</comment>
<feature type="chain" id="PRO_5006912158" evidence="1">
    <location>
        <begin position="28"/>
        <end position="373"/>
    </location>
</feature>
<dbReference type="InterPro" id="IPR012338">
    <property type="entry name" value="Beta-lactam/transpept-like"/>
</dbReference>
<dbReference type="STRING" id="29422.Lbru_1366"/>
<dbReference type="InterPro" id="IPR001466">
    <property type="entry name" value="Beta-lactam-related"/>
</dbReference>
<dbReference type="Gene3D" id="3.40.710.10">
    <property type="entry name" value="DD-peptidase/beta-lactamase superfamily"/>
    <property type="match status" value="1"/>
</dbReference>
<evidence type="ECO:0000313" key="3">
    <source>
        <dbReference type="EMBL" id="KTC84498.1"/>
    </source>
</evidence>
<dbReference type="GO" id="GO:0004180">
    <property type="term" value="F:carboxypeptidase activity"/>
    <property type="evidence" value="ECO:0007669"/>
    <property type="project" value="UniProtKB-KW"/>
</dbReference>
<reference evidence="3 4" key="1">
    <citation type="submission" date="2015-11" db="EMBL/GenBank/DDBJ databases">
        <title>Genomic analysis of 38 Legionella species identifies large and diverse effector repertoires.</title>
        <authorList>
            <person name="Burstein D."/>
            <person name="Amaro F."/>
            <person name="Zusman T."/>
            <person name="Lifshitz Z."/>
            <person name="Cohen O."/>
            <person name="Gilbert J.A."/>
            <person name="Pupko T."/>
            <person name="Shuman H.A."/>
            <person name="Segal G."/>
        </authorList>
    </citation>
    <scope>NUCLEOTIDE SEQUENCE [LARGE SCALE GENOMIC DNA]</scope>
    <source>
        <strain evidence="3 4">ATCC 43878</strain>
    </source>
</reference>
<keyword evidence="4" id="KW-1185">Reference proteome</keyword>